<dbReference type="AlphaFoldDB" id="A0A1G7NGE4"/>
<evidence type="ECO:0000256" key="1">
    <source>
        <dbReference type="ARBA" id="ARBA00022490"/>
    </source>
</evidence>
<dbReference type="STRING" id="1082479.SAMN05216241_102163"/>
<dbReference type="NCBIfam" id="TIGR00281">
    <property type="entry name" value="SMC-Scp complex subunit ScpB"/>
    <property type="match status" value="1"/>
</dbReference>
<dbReference type="GO" id="GO:0051301">
    <property type="term" value="P:cell division"/>
    <property type="evidence" value="ECO:0007669"/>
    <property type="project" value="UniProtKB-KW"/>
</dbReference>
<evidence type="ECO:0000256" key="5">
    <source>
        <dbReference type="SAM" id="MobiDB-lite"/>
    </source>
</evidence>
<dbReference type="SUPFAM" id="SSF46785">
    <property type="entry name" value="Winged helix' DNA-binding domain"/>
    <property type="match status" value="2"/>
</dbReference>
<dbReference type="OrthoDB" id="9806226at2"/>
<dbReference type="GO" id="GO:0051304">
    <property type="term" value="P:chromosome separation"/>
    <property type="evidence" value="ECO:0007669"/>
    <property type="project" value="InterPro"/>
</dbReference>
<dbReference type="PIRSF" id="PIRSF019345">
    <property type="entry name" value="ScpB"/>
    <property type="match status" value="1"/>
</dbReference>
<keyword evidence="2" id="KW-0132">Cell division</keyword>
<proteinExistence type="predicted"/>
<keyword evidence="1" id="KW-0963">Cytoplasm</keyword>
<evidence type="ECO:0000313" key="6">
    <source>
        <dbReference type="EMBL" id="SDF73148.1"/>
    </source>
</evidence>
<keyword evidence="4" id="KW-0131">Cell cycle</keyword>
<accession>A0A1G7NGE4</accession>
<keyword evidence="3" id="KW-0159">Chromosome partition</keyword>
<evidence type="ECO:0000256" key="3">
    <source>
        <dbReference type="ARBA" id="ARBA00022829"/>
    </source>
</evidence>
<dbReference type="EMBL" id="FNCE01000002">
    <property type="protein sequence ID" value="SDF73148.1"/>
    <property type="molecule type" value="Genomic_DNA"/>
</dbReference>
<sequence length="207" mass="22430">MSEVRERDLRVLEALLFASAEPRSERELAHYLQSNVAVATLLAELQSRYEGRGVQLQRVGKAWAFRTAADLADVLRDGGEQQRKLSRAAVETLAIIAYQQPITRAEVETVRGVSLSKGTLDVLVEAGWVQPRGRREAPGRPMTWGTTRAFLDHFGLASLADLPNAAELQDAGLLDRRPASAVLSDHGELAEVPAHGEGDRDAGAAGD</sequence>
<evidence type="ECO:0000256" key="2">
    <source>
        <dbReference type="ARBA" id="ARBA00022618"/>
    </source>
</evidence>
<organism evidence="6 7">
    <name type="scientific">Limimonas halophila</name>
    <dbReference type="NCBI Taxonomy" id="1082479"/>
    <lineage>
        <taxon>Bacteria</taxon>
        <taxon>Pseudomonadati</taxon>
        <taxon>Pseudomonadota</taxon>
        <taxon>Alphaproteobacteria</taxon>
        <taxon>Rhodospirillales</taxon>
        <taxon>Rhodovibrionaceae</taxon>
        <taxon>Limimonas</taxon>
    </lineage>
</organism>
<dbReference type="PANTHER" id="PTHR34298">
    <property type="entry name" value="SEGREGATION AND CONDENSATION PROTEIN B"/>
    <property type="match status" value="1"/>
</dbReference>
<dbReference type="PANTHER" id="PTHR34298:SF2">
    <property type="entry name" value="SEGREGATION AND CONDENSATION PROTEIN B"/>
    <property type="match status" value="1"/>
</dbReference>
<dbReference type="InterPro" id="IPR036388">
    <property type="entry name" value="WH-like_DNA-bd_sf"/>
</dbReference>
<evidence type="ECO:0000256" key="4">
    <source>
        <dbReference type="ARBA" id="ARBA00023306"/>
    </source>
</evidence>
<protein>
    <submittedName>
        <fullName evidence="6">Condensin subunit ScpB</fullName>
    </submittedName>
</protein>
<dbReference type="Proteomes" id="UP000199415">
    <property type="component" value="Unassembled WGS sequence"/>
</dbReference>
<dbReference type="Gene3D" id="1.10.10.10">
    <property type="entry name" value="Winged helix-like DNA-binding domain superfamily/Winged helix DNA-binding domain"/>
    <property type="match status" value="2"/>
</dbReference>
<dbReference type="RefSeq" id="WP_090018805.1">
    <property type="nucleotide sequence ID" value="NZ_FNCE01000002.1"/>
</dbReference>
<dbReference type="Pfam" id="PF04079">
    <property type="entry name" value="SMC_ScpB"/>
    <property type="match status" value="1"/>
</dbReference>
<keyword evidence="7" id="KW-1185">Reference proteome</keyword>
<evidence type="ECO:0000313" key="7">
    <source>
        <dbReference type="Proteomes" id="UP000199415"/>
    </source>
</evidence>
<reference evidence="6 7" key="1">
    <citation type="submission" date="2016-10" db="EMBL/GenBank/DDBJ databases">
        <authorList>
            <person name="de Groot N.N."/>
        </authorList>
    </citation>
    <scope>NUCLEOTIDE SEQUENCE [LARGE SCALE GENOMIC DNA]</scope>
    <source>
        <strain evidence="6 7">DSM 25584</strain>
    </source>
</reference>
<dbReference type="InterPro" id="IPR036390">
    <property type="entry name" value="WH_DNA-bd_sf"/>
</dbReference>
<gene>
    <name evidence="6" type="ORF">SAMN05216241_102163</name>
</gene>
<name>A0A1G7NGE4_9PROT</name>
<dbReference type="InterPro" id="IPR005234">
    <property type="entry name" value="ScpB_csome_segregation"/>
</dbReference>
<feature type="region of interest" description="Disordered" evidence="5">
    <location>
        <begin position="184"/>
        <end position="207"/>
    </location>
</feature>
<feature type="compositionally biased region" description="Basic and acidic residues" evidence="5">
    <location>
        <begin position="185"/>
        <end position="207"/>
    </location>
</feature>